<sequence length="124" mass="13053">MTSNPSGRVVTSQQPTTITDLIEVLKAGDMIVAQLKDDPTDDVVDLALKALRVLNGGKDLPRQARDKIISALADNVRELNLAVIGNAAGLNDAMVSRIATAGGARPRTYRGRKKAVGDTGKASM</sequence>
<organism evidence="1 2">
    <name type="scientific">Planobispora siamensis</name>
    <dbReference type="NCBI Taxonomy" id="936338"/>
    <lineage>
        <taxon>Bacteria</taxon>
        <taxon>Bacillati</taxon>
        <taxon>Actinomycetota</taxon>
        <taxon>Actinomycetes</taxon>
        <taxon>Streptosporangiales</taxon>
        <taxon>Streptosporangiaceae</taxon>
        <taxon>Planobispora</taxon>
    </lineage>
</organism>
<keyword evidence="2" id="KW-1185">Reference proteome</keyword>
<dbReference type="AlphaFoldDB" id="A0A8J3SM28"/>
<protein>
    <submittedName>
        <fullName evidence="1">Uncharacterized protein</fullName>
    </submittedName>
</protein>
<gene>
    <name evidence="1" type="ORF">Psi01_59820</name>
</gene>
<dbReference type="Proteomes" id="UP000619788">
    <property type="component" value="Unassembled WGS sequence"/>
</dbReference>
<dbReference type="RefSeq" id="WP_204067449.1">
    <property type="nucleotide sequence ID" value="NZ_BOOJ01000052.1"/>
</dbReference>
<proteinExistence type="predicted"/>
<reference evidence="1 2" key="1">
    <citation type="submission" date="2021-01" db="EMBL/GenBank/DDBJ databases">
        <title>Whole genome shotgun sequence of Planobispora siamensis NBRC 107568.</title>
        <authorList>
            <person name="Komaki H."/>
            <person name="Tamura T."/>
        </authorList>
    </citation>
    <scope>NUCLEOTIDE SEQUENCE [LARGE SCALE GENOMIC DNA]</scope>
    <source>
        <strain evidence="1 2">NBRC 107568</strain>
    </source>
</reference>
<name>A0A8J3SM28_9ACTN</name>
<evidence type="ECO:0000313" key="1">
    <source>
        <dbReference type="EMBL" id="GIH95352.1"/>
    </source>
</evidence>
<comment type="caution">
    <text evidence="1">The sequence shown here is derived from an EMBL/GenBank/DDBJ whole genome shotgun (WGS) entry which is preliminary data.</text>
</comment>
<accession>A0A8J3SM28</accession>
<dbReference type="EMBL" id="BOOJ01000052">
    <property type="protein sequence ID" value="GIH95352.1"/>
    <property type="molecule type" value="Genomic_DNA"/>
</dbReference>
<evidence type="ECO:0000313" key="2">
    <source>
        <dbReference type="Proteomes" id="UP000619788"/>
    </source>
</evidence>